<feature type="transmembrane region" description="Helical" evidence="1">
    <location>
        <begin position="97"/>
        <end position="119"/>
    </location>
</feature>
<sequence length="246" mass="25975">LEAVGWIAVVVIALLVKRLGQPRSIAPLEVTGGGILTGIGQVIAIYGSLSPNLVESWQAVAPFFTAHPSIWLSMLALMATVWAIVRLVRNRVTPRDVATLFLAWVLGTTALEMVLLVAPERRDEKYLFMLLPVLCVLAADGITRLAAAIHHAASSTGDIGTQEGKRENKTVVVDDEPAPATALGGVKGFLAPLSTLVACAIIVIASWPINSAVLASTGPDYDTAFDYVRDHWTDGDAVMTGTPAAA</sequence>
<feature type="non-terminal residue" evidence="2">
    <location>
        <position position="246"/>
    </location>
</feature>
<evidence type="ECO:0000313" key="2">
    <source>
        <dbReference type="EMBL" id="GAG29148.1"/>
    </source>
</evidence>
<keyword evidence="1" id="KW-0812">Transmembrane</keyword>
<name>X0WXH9_9ZZZZ</name>
<dbReference type="EMBL" id="BARS01046378">
    <property type="protein sequence ID" value="GAG29148.1"/>
    <property type="molecule type" value="Genomic_DNA"/>
</dbReference>
<accession>X0WXH9</accession>
<gene>
    <name evidence="2" type="ORF">S01H1_69821</name>
</gene>
<protein>
    <submittedName>
        <fullName evidence="2">Uncharacterized protein</fullName>
    </submittedName>
</protein>
<feature type="non-terminal residue" evidence="2">
    <location>
        <position position="1"/>
    </location>
</feature>
<feature type="transmembrane region" description="Helical" evidence="1">
    <location>
        <begin position="189"/>
        <end position="209"/>
    </location>
</feature>
<feature type="transmembrane region" description="Helical" evidence="1">
    <location>
        <begin position="61"/>
        <end position="85"/>
    </location>
</feature>
<proteinExistence type="predicted"/>
<feature type="transmembrane region" description="Helical" evidence="1">
    <location>
        <begin position="126"/>
        <end position="147"/>
    </location>
</feature>
<feature type="transmembrane region" description="Helical" evidence="1">
    <location>
        <begin position="30"/>
        <end position="49"/>
    </location>
</feature>
<reference evidence="2" key="1">
    <citation type="journal article" date="2014" name="Front. Microbiol.">
        <title>High frequency of phylogenetically diverse reductive dehalogenase-homologous genes in deep subseafloor sedimentary metagenomes.</title>
        <authorList>
            <person name="Kawai M."/>
            <person name="Futagami T."/>
            <person name="Toyoda A."/>
            <person name="Takaki Y."/>
            <person name="Nishi S."/>
            <person name="Hori S."/>
            <person name="Arai W."/>
            <person name="Tsubouchi T."/>
            <person name="Morono Y."/>
            <person name="Uchiyama I."/>
            <person name="Ito T."/>
            <person name="Fujiyama A."/>
            <person name="Inagaki F."/>
            <person name="Takami H."/>
        </authorList>
    </citation>
    <scope>NUCLEOTIDE SEQUENCE</scope>
    <source>
        <strain evidence="2">Expedition CK06-06</strain>
    </source>
</reference>
<keyword evidence="1" id="KW-1133">Transmembrane helix</keyword>
<evidence type="ECO:0000256" key="1">
    <source>
        <dbReference type="SAM" id="Phobius"/>
    </source>
</evidence>
<organism evidence="2">
    <name type="scientific">marine sediment metagenome</name>
    <dbReference type="NCBI Taxonomy" id="412755"/>
    <lineage>
        <taxon>unclassified sequences</taxon>
        <taxon>metagenomes</taxon>
        <taxon>ecological metagenomes</taxon>
    </lineage>
</organism>
<dbReference type="AlphaFoldDB" id="X0WXH9"/>
<comment type="caution">
    <text evidence="2">The sequence shown here is derived from an EMBL/GenBank/DDBJ whole genome shotgun (WGS) entry which is preliminary data.</text>
</comment>
<keyword evidence="1" id="KW-0472">Membrane</keyword>